<evidence type="ECO:0000256" key="1">
    <source>
        <dbReference type="SAM" id="Phobius"/>
    </source>
</evidence>
<gene>
    <name evidence="2" type="ORF">PLUA15_240105</name>
</gene>
<protein>
    <submittedName>
        <fullName evidence="2">Uncharacterized protein</fullName>
    </submittedName>
</protein>
<dbReference type="AlphaFoldDB" id="A0AAX2H8J6"/>
<organism evidence="2 3">
    <name type="scientific">Pseudomonas lundensis</name>
    <dbReference type="NCBI Taxonomy" id="86185"/>
    <lineage>
        <taxon>Bacteria</taxon>
        <taxon>Pseudomonadati</taxon>
        <taxon>Pseudomonadota</taxon>
        <taxon>Gammaproteobacteria</taxon>
        <taxon>Pseudomonadales</taxon>
        <taxon>Pseudomonadaceae</taxon>
        <taxon>Pseudomonas</taxon>
    </lineage>
</organism>
<accession>A0AAX2H8J6</accession>
<dbReference type="RefSeq" id="WP_047274395.1">
    <property type="nucleotide sequence ID" value="NZ_CP075177.1"/>
</dbReference>
<evidence type="ECO:0000313" key="2">
    <source>
        <dbReference type="EMBL" id="SOB52692.1"/>
    </source>
</evidence>
<evidence type="ECO:0000313" key="3">
    <source>
        <dbReference type="Proteomes" id="UP000219564"/>
    </source>
</evidence>
<feature type="transmembrane region" description="Helical" evidence="1">
    <location>
        <begin position="48"/>
        <end position="66"/>
    </location>
</feature>
<keyword evidence="1" id="KW-1133">Transmembrane helix</keyword>
<dbReference type="Proteomes" id="UP000219564">
    <property type="component" value="Unassembled WGS sequence"/>
</dbReference>
<reference evidence="2 3" key="1">
    <citation type="submission" date="2017-08" db="EMBL/GenBank/DDBJ databases">
        <authorList>
            <person name="Chaillou S."/>
        </authorList>
    </citation>
    <scope>NUCLEOTIDE SEQUENCE [LARGE SCALE GENOMIC DNA]</scope>
    <source>
        <strain evidence="2 3">MFPA15A1205</strain>
    </source>
</reference>
<keyword evidence="1" id="KW-0472">Membrane</keyword>
<dbReference type="EMBL" id="OBKZ01000017">
    <property type="protein sequence ID" value="SOB52692.1"/>
    <property type="molecule type" value="Genomic_DNA"/>
</dbReference>
<dbReference type="KEGG" id="plq:AA042_21690"/>
<sequence>MTRYDEIPLADPDFSKPVIEVAEHYQEAYFAVRLFCAKEVNRAEFWRIAALTGWCVAGFTILFSVVPS</sequence>
<comment type="caution">
    <text evidence="2">The sequence shown here is derived from an EMBL/GenBank/DDBJ whole genome shotgun (WGS) entry which is preliminary data.</text>
</comment>
<name>A0AAX2H8J6_9PSED</name>
<keyword evidence="1" id="KW-0812">Transmembrane</keyword>
<proteinExistence type="predicted"/>